<gene>
    <name evidence="7" type="ORF">PCON_04224</name>
</gene>
<proteinExistence type="inferred from homology"/>
<dbReference type="GO" id="GO:0004497">
    <property type="term" value="F:monooxygenase activity"/>
    <property type="evidence" value="ECO:0007669"/>
    <property type="project" value="InterPro"/>
</dbReference>
<dbReference type="InterPro" id="IPR001128">
    <property type="entry name" value="Cyt_P450"/>
</dbReference>
<keyword evidence="6" id="KW-1133">Transmembrane helix</keyword>
<protein>
    <submittedName>
        <fullName evidence="7">Similar to Isotrichodermin C-15 hydroxylase acc. no. O13317</fullName>
    </submittedName>
</protein>
<dbReference type="CDD" id="cd11058">
    <property type="entry name" value="CYP60B-like"/>
    <property type="match status" value="1"/>
</dbReference>
<accession>U4LVN4</accession>
<keyword evidence="4" id="KW-0479">Metal-binding</keyword>
<reference evidence="7 8" key="1">
    <citation type="journal article" date="2013" name="PLoS Genet.">
        <title>The genome and development-dependent transcriptomes of Pyronema confluens: a window into fungal evolution.</title>
        <authorList>
            <person name="Traeger S."/>
            <person name="Altegoer F."/>
            <person name="Freitag M."/>
            <person name="Gabaldon T."/>
            <person name="Kempken F."/>
            <person name="Kumar A."/>
            <person name="Marcet-Houben M."/>
            <person name="Poggeler S."/>
            <person name="Stajich J.E."/>
            <person name="Nowrousian M."/>
        </authorList>
    </citation>
    <scope>NUCLEOTIDE SEQUENCE [LARGE SCALE GENOMIC DNA]</scope>
    <source>
        <strain evidence="8">CBS 100304</strain>
        <tissue evidence="7">Vegetative mycelium</tissue>
    </source>
</reference>
<keyword evidence="5" id="KW-0408">Iron</keyword>
<dbReference type="InterPro" id="IPR036396">
    <property type="entry name" value="Cyt_P450_sf"/>
</dbReference>
<dbReference type="GO" id="GO:0020037">
    <property type="term" value="F:heme binding"/>
    <property type="evidence" value="ECO:0007669"/>
    <property type="project" value="InterPro"/>
</dbReference>
<comment type="cofactor">
    <cofactor evidence="1">
        <name>heme</name>
        <dbReference type="ChEBI" id="CHEBI:30413"/>
    </cofactor>
</comment>
<comment type="similarity">
    <text evidence="2">Belongs to the cytochrome P450 family.</text>
</comment>
<evidence type="ECO:0000256" key="2">
    <source>
        <dbReference type="ARBA" id="ARBA00010617"/>
    </source>
</evidence>
<dbReference type="AlphaFoldDB" id="U4LVN4"/>
<dbReference type="PANTHER" id="PTHR24305:SF210">
    <property type="entry name" value="CYTOCHROME P450 MONOOXYGENASE ASQL-RELATED"/>
    <property type="match status" value="1"/>
</dbReference>
<keyword evidence="3" id="KW-0349">Heme</keyword>
<dbReference type="Pfam" id="PF00067">
    <property type="entry name" value="p450"/>
    <property type="match status" value="1"/>
</dbReference>
<keyword evidence="6" id="KW-0812">Transmembrane</keyword>
<dbReference type="GO" id="GO:0005506">
    <property type="term" value="F:iron ion binding"/>
    <property type="evidence" value="ECO:0007669"/>
    <property type="project" value="InterPro"/>
</dbReference>
<evidence type="ECO:0000313" key="7">
    <source>
        <dbReference type="EMBL" id="CCX34717.1"/>
    </source>
</evidence>
<organism evidence="7 8">
    <name type="scientific">Pyronema omphalodes (strain CBS 100304)</name>
    <name type="common">Pyronema confluens</name>
    <dbReference type="NCBI Taxonomy" id="1076935"/>
    <lineage>
        <taxon>Eukaryota</taxon>
        <taxon>Fungi</taxon>
        <taxon>Dikarya</taxon>
        <taxon>Ascomycota</taxon>
        <taxon>Pezizomycotina</taxon>
        <taxon>Pezizomycetes</taxon>
        <taxon>Pezizales</taxon>
        <taxon>Pyronemataceae</taxon>
        <taxon>Pyronema</taxon>
    </lineage>
</organism>
<evidence type="ECO:0000313" key="8">
    <source>
        <dbReference type="Proteomes" id="UP000018144"/>
    </source>
</evidence>
<dbReference type="InterPro" id="IPR002401">
    <property type="entry name" value="Cyt_P450_E_grp-I"/>
</dbReference>
<sequence>MAPTSFHVQDLLSLPTWALACLPVALIATYFLANGIYNVYFHPLANIPGPKSASFAQYYFTKIWLSGKYPYYIKSLHDKYGPVVRVGPSQVSFNTPSSWKEIYGHIGGRKQFLKSDFYEGDGRPKNIVSSRSIAEHGAMRKMLSNAFSAKALADQEETIQSYVDTLVKQVAKHATGKPHGEEMVKWYNWITFDIIGDLAFGDPFGCLKAGVEHTWVSSIMDATAAGSYYNAYIKYLGNSPIEKWIKKLFVPSHLFAKRQNHFGFAKDKVMRRVEKGANARKDFMSNILNEKETQGISNDTLTVQSALLIVAGSETTATFLSGVTYYLCRSPKAYKNLIDEIRSTFSSYDEINARATEHCKYLKAVIEEGLRIYPPVPIGMPRFSPGETVDGVYLPQGTECFTSSWAATHSEDNFHKPYEFIPERWIDKDCTDKKDASQPFLLGYPVLALVEMRLILAKLLWSYDMQLKDQTLDWVKDSECNLLWRKPDMHVDFTRRAGVYIPPVDDVKEE</sequence>
<keyword evidence="6" id="KW-0472">Membrane</keyword>
<dbReference type="Gene3D" id="1.10.630.10">
    <property type="entry name" value="Cytochrome P450"/>
    <property type="match status" value="1"/>
</dbReference>
<dbReference type="GO" id="GO:0016705">
    <property type="term" value="F:oxidoreductase activity, acting on paired donors, with incorporation or reduction of molecular oxygen"/>
    <property type="evidence" value="ECO:0007669"/>
    <property type="project" value="InterPro"/>
</dbReference>
<dbReference type="EMBL" id="HF936612">
    <property type="protein sequence ID" value="CCX34717.1"/>
    <property type="molecule type" value="Genomic_DNA"/>
</dbReference>
<feature type="transmembrane region" description="Helical" evidence="6">
    <location>
        <begin position="12"/>
        <end position="33"/>
    </location>
</feature>
<evidence type="ECO:0000256" key="1">
    <source>
        <dbReference type="ARBA" id="ARBA00001971"/>
    </source>
</evidence>
<evidence type="ECO:0000256" key="4">
    <source>
        <dbReference type="ARBA" id="ARBA00022723"/>
    </source>
</evidence>
<dbReference type="OMA" id="GWMELQT"/>
<dbReference type="STRING" id="1076935.U4LVN4"/>
<evidence type="ECO:0000256" key="3">
    <source>
        <dbReference type="ARBA" id="ARBA00022617"/>
    </source>
</evidence>
<dbReference type="Proteomes" id="UP000018144">
    <property type="component" value="Unassembled WGS sequence"/>
</dbReference>
<dbReference type="SUPFAM" id="SSF48264">
    <property type="entry name" value="Cytochrome P450"/>
    <property type="match status" value="1"/>
</dbReference>
<dbReference type="InterPro" id="IPR050121">
    <property type="entry name" value="Cytochrome_P450_monoxygenase"/>
</dbReference>
<dbReference type="PRINTS" id="PR00463">
    <property type="entry name" value="EP450I"/>
</dbReference>
<keyword evidence="8" id="KW-1185">Reference proteome</keyword>
<dbReference type="PANTHER" id="PTHR24305">
    <property type="entry name" value="CYTOCHROME P450"/>
    <property type="match status" value="1"/>
</dbReference>
<evidence type="ECO:0000256" key="5">
    <source>
        <dbReference type="ARBA" id="ARBA00023004"/>
    </source>
</evidence>
<dbReference type="OrthoDB" id="1470350at2759"/>
<dbReference type="eggNOG" id="KOG0158">
    <property type="taxonomic scope" value="Eukaryota"/>
</dbReference>
<name>U4LVN4_PYROM</name>
<evidence type="ECO:0000256" key="6">
    <source>
        <dbReference type="SAM" id="Phobius"/>
    </source>
</evidence>